<evidence type="ECO:0000256" key="9">
    <source>
        <dbReference type="SAM" id="SignalP"/>
    </source>
</evidence>
<dbReference type="PROSITE" id="PS51257">
    <property type="entry name" value="PROKAR_LIPOPROTEIN"/>
    <property type="match status" value="1"/>
</dbReference>
<evidence type="ECO:0000256" key="7">
    <source>
        <dbReference type="ARBA" id="ARBA00023237"/>
    </source>
</evidence>
<dbReference type="PANTHER" id="PTHR30069">
    <property type="entry name" value="TONB-DEPENDENT OUTER MEMBRANE RECEPTOR"/>
    <property type="match status" value="1"/>
</dbReference>
<keyword evidence="12" id="KW-0675">Receptor</keyword>
<evidence type="ECO:0000259" key="11">
    <source>
        <dbReference type="Pfam" id="PF14905"/>
    </source>
</evidence>
<dbReference type="InterPro" id="IPR037066">
    <property type="entry name" value="Plug_dom_sf"/>
</dbReference>
<sequence length="795" mass="89218">MIKLYKSLLLCFIGAACCAQEAQIRGVITDKENNGAVSYIPVQLFENNKFVKGVVSGQNGDYNFDKLSRGTYTVKVSGVGYELLQIDQITITAKNQHHELNLILLPMVSQLSEVIVKGDIGVTKIEPGKIVYKASDLPVAKGSSVGDMLRLMPSVAMGGPPGVPRDIRYRGLEKSYTLVLIDGKNAGITGNNREVVLNQIPVSAIERIEIIASPGAQYDGDGMNGVVNIILKKNARYGTHGLIMAGINSLGGYNASVQASHKVKSAEFYGAYDRNLVALTDGNSMTETNKVTVLKNGEVSGYQDIFSKESRKIISDNIKLGMRWNLWKGADVRTEYVRGWQKEEKIKTQDTRVLKADQSFGSRTLRTEDQTEDWSFNEYIVQFSQKLSANGKLNLSYNHVDGHYPKPKYQTDQKLSVTREPLDSKPALTNTFENNYDRNDFIQADYSLKRNHIFTFNTGLKYSGRNRENIQIVDKFDYNKNQYITSQSPTNNFSSSEKILAGYAQSVMTKGRLRSEIGIRAEYTDFYNETIEAGYSTKGNYFIPLPSASFIYNLDTTQFLKFSVDRKIRRASFKDLSPFVDSSDVAKIKTGNPLLRPEKAWGFELGYMKTASKWNMGVNLFRRQITGLIQKVLYDVADGVVLEKPDNFNSAYIQGVELIGAVQPLPFWSINGSYSRFGSKLKNENEGGGDAIKDQFNWCAKMISDFTIGKNTFFQVAWNGIGPKVSSQKEEKTLAYWDASISQYLVKKKIMLSVRMMDIFNTNNKQTIEYTTAQTSEKVQDIPGRQVFINLSYSF</sequence>
<feature type="signal peptide" evidence="9">
    <location>
        <begin position="1"/>
        <end position="21"/>
    </location>
</feature>
<evidence type="ECO:0000256" key="5">
    <source>
        <dbReference type="ARBA" id="ARBA00022729"/>
    </source>
</evidence>
<comment type="similarity">
    <text evidence="8">Belongs to the TonB-dependent receptor family.</text>
</comment>
<dbReference type="PROSITE" id="PS52016">
    <property type="entry name" value="TONB_DEPENDENT_REC_3"/>
    <property type="match status" value="1"/>
</dbReference>
<keyword evidence="5 9" id="KW-0732">Signal</keyword>
<dbReference type="PANTHER" id="PTHR30069:SF29">
    <property type="entry name" value="HEMOGLOBIN AND HEMOGLOBIN-HAPTOGLOBIN-BINDING PROTEIN 1-RELATED"/>
    <property type="match status" value="1"/>
</dbReference>
<accession>A0A1H6Z4F5</accession>
<dbReference type="Pfam" id="PF13620">
    <property type="entry name" value="CarboxypepD_reg"/>
    <property type="match status" value="1"/>
</dbReference>
<dbReference type="OrthoDB" id="721920at2"/>
<evidence type="ECO:0000313" key="12">
    <source>
        <dbReference type="EMBL" id="SEJ48321.1"/>
    </source>
</evidence>
<dbReference type="Gene3D" id="2.170.130.10">
    <property type="entry name" value="TonB-dependent receptor, plug domain"/>
    <property type="match status" value="1"/>
</dbReference>
<dbReference type="SUPFAM" id="SSF49478">
    <property type="entry name" value="Cna protein B-type domain"/>
    <property type="match status" value="1"/>
</dbReference>
<evidence type="ECO:0000256" key="4">
    <source>
        <dbReference type="ARBA" id="ARBA00022692"/>
    </source>
</evidence>
<evidence type="ECO:0000256" key="3">
    <source>
        <dbReference type="ARBA" id="ARBA00022452"/>
    </source>
</evidence>
<comment type="subcellular location">
    <subcellularLocation>
        <location evidence="1 8">Cell outer membrane</location>
        <topology evidence="1 8">Multi-pass membrane protein</topology>
    </subcellularLocation>
</comment>
<keyword evidence="2 8" id="KW-0813">Transport</keyword>
<dbReference type="GO" id="GO:0015344">
    <property type="term" value="F:siderophore uptake transmembrane transporter activity"/>
    <property type="evidence" value="ECO:0007669"/>
    <property type="project" value="TreeGrafter"/>
</dbReference>
<keyword evidence="4 8" id="KW-0812">Transmembrane</keyword>
<evidence type="ECO:0000313" key="13">
    <source>
        <dbReference type="Proteomes" id="UP000199532"/>
    </source>
</evidence>
<dbReference type="InterPro" id="IPR012910">
    <property type="entry name" value="Plug_dom"/>
</dbReference>
<dbReference type="AlphaFoldDB" id="A0A1H6Z4F5"/>
<dbReference type="InterPro" id="IPR041700">
    <property type="entry name" value="OMP_b-brl_3"/>
</dbReference>
<evidence type="ECO:0000256" key="8">
    <source>
        <dbReference type="PROSITE-ProRule" id="PRU01360"/>
    </source>
</evidence>
<feature type="domain" description="Outer membrane protein beta-barrel" evidence="11">
    <location>
        <begin position="391"/>
        <end position="793"/>
    </location>
</feature>
<evidence type="ECO:0000259" key="10">
    <source>
        <dbReference type="Pfam" id="PF07715"/>
    </source>
</evidence>
<dbReference type="Pfam" id="PF07715">
    <property type="entry name" value="Plug"/>
    <property type="match status" value="1"/>
</dbReference>
<organism evidence="12 13">
    <name type="scientific">Dyadobacter koreensis</name>
    <dbReference type="NCBI Taxonomy" id="408657"/>
    <lineage>
        <taxon>Bacteria</taxon>
        <taxon>Pseudomonadati</taxon>
        <taxon>Bacteroidota</taxon>
        <taxon>Cytophagia</taxon>
        <taxon>Cytophagales</taxon>
        <taxon>Spirosomataceae</taxon>
        <taxon>Dyadobacter</taxon>
    </lineage>
</organism>
<evidence type="ECO:0000256" key="1">
    <source>
        <dbReference type="ARBA" id="ARBA00004571"/>
    </source>
</evidence>
<feature type="chain" id="PRO_5011788790" evidence="9">
    <location>
        <begin position="22"/>
        <end position="795"/>
    </location>
</feature>
<dbReference type="Pfam" id="PF14905">
    <property type="entry name" value="OMP_b-brl_3"/>
    <property type="match status" value="1"/>
</dbReference>
<dbReference type="Proteomes" id="UP000199532">
    <property type="component" value="Unassembled WGS sequence"/>
</dbReference>
<dbReference type="InterPro" id="IPR036942">
    <property type="entry name" value="Beta-barrel_TonB_sf"/>
</dbReference>
<dbReference type="Gene3D" id="2.60.40.1120">
    <property type="entry name" value="Carboxypeptidase-like, regulatory domain"/>
    <property type="match status" value="1"/>
</dbReference>
<name>A0A1H6Z4F5_9BACT</name>
<feature type="domain" description="TonB-dependent receptor plug" evidence="10">
    <location>
        <begin position="131"/>
        <end position="226"/>
    </location>
</feature>
<dbReference type="InterPro" id="IPR039426">
    <property type="entry name" value="TonB-dep_rcpt-like"/>
</dbReference>
<dbReference type="GO" id="GO:0009279">
    <property type="term" value="C:cell outer membrane"/>
    <property type="evidence" value="ECO:0007669"/>
    <property type="project" value="UniProtKB-SubCell"/>
</dbReference>
<gene>
    <name evidence="12" type="ORF">SAMN04487995_4928</name>
</gene>
<evidence type="ECO:0000256" key="6">
    <source>
        <dbReference type="ARBA" id="ARBA00023136"/>
    </source>
</evidence>
<keyword evidence="7 8" id="KW-0998">Cell outer membrane</keyword>
<keyword evidence="13" id="KW-1185">Reference proteome</keyword>
<dbReference type="SUPFAM" id="SSF56935">
    <property type="entry name" value="Porins"/>
    <property type="match status" value="1"/>
</dbReference>
<dbReference type="STRING" id="408657.SAMN04487995_4928"/>
<dbReference type="GO" id="GO:0044718">
    <property type="term" value="P:siderophore transmembrane transport"/>
    <property type="evidence" value="ECO:0007669"/>
    <property type="project" value="TreeGrafter"/>
</dbReference>
<protein>
    <submittedName>
        <fullName evidence="12">Outer membrane receptor for ferrienterochelin and colicins</fullName>
    </submittedName>
</protein>
<dbReference type="EMBL" id="FNXY01000008">
    <property type="protein sequence ID" value="SEJ48321.1"/>
    <property type="molecule type" value="Genomic_DNA"/>
</dbReference>
<keyword evidence="3 8" id="KW-1134">Transmembrane beta strand</keyword>
<proteinExistence type="inferred from homology"/>
<keyword evidence="6 8" id="KW-0472">Membrane</keyword>
<dbReference type="Gene3D" id="2.40.170.20">
    <property type="entry name" value="TonB-dependent receptor, beta-barrel domain"/>
    <property type="match status" value="1"/>
</dbReference>
<evidence type="ECO:0000256" key="2">
    <source>
        <dbReference type="ARBA" id="ARBA00022448"/>
    </source>
</evidence>
<reference evidence="12 13" key="1">
    <citation type="submission" date="2016-10" db="EMBL/GenBank/DDBJ databases">
        <authorList>
            <person name="de Groot N.N."/>
        </authorList>
    </citation>
    <scope>NUCLEOTIDE SEQUENCE [LARGE SCALE GENOMIC DNA]</scope>
    <source>
        <strain evidence="12 13">DSM 19938</strain>
    </source>
</reference>
<dbReference type="RefSeq" id="WP_090339371.1">
    <property type="nucleotide sequence ID" value="NZ_FNXY01000008.1"/>
</dbReference>